<comment type="caution">
    <text evidence="2">The sequence shown here is derived from an EMBL/GenBank/DDBJ whole genome shotgun (WGS) entry which is preliminary data.</text>
</comment>
<gene>
    <name evidence="2" type="ORF">F0P93_11810</name>
</gene>
<keyword evidence="1" id="KW-0812">Transmembrane</keyword>
<dbReference type="EMBL" id="VTWS01000002">
    <property type="protein sequence ID" value="KAA9355255.1"/>
    <property type="molecule type" value="Genomic_DNA"/>
</dbReference>
<evidence type="ECO:0000313" key="3">
    <source>
        <dbReference type="Proteomes" id="UP000326344"/>
    </source>
</evidence>
<name>A0A5N1JIR2_9BACT</name>
<reference evidence="2 3" key="1">
    <citation type="submission" date="2019-09" db="EMBL/GenBank/DDBJ databases">
        <title>Genome Sequence of Larkinella sp MA1.</title>
        <authorList>
            <person name="Srinivasan S."/>
        </authorList>
    </citation>
    <scope>NUCLEOTIDE SEQUENCE [LARGE SCALE GENOMIC DNA]</scope>
    <source>
        <strain evidence="2 3">MA1</strain>
    </source>
</reference>
<accession>A0A5N1JIR2</accession>
<feature type="transmembrane region" description="Helical" evidence="1">
    <location>
        <begin position="53"/>
        <end position="72"/>
    </location>
</feature>
<feature type="transmembrane region" description="Helical" evidence="1">
    <location>
        <begin position="28"/>
        <end position="47"/>
    </location>
</feature>
<evidence type="ECO:0000256" key="1">
    <source>
        <dbReference type="SAM" id="Phobius"/>
    </source>
</evidence>
<evidence type="ECO:0000313" key="2">
    <source>
        <dbReference type="EMBL" id="KAA9355255.1"/>
    </source>
</evidence>
<dbReference type="RefSeq" id="WP_150876574.1">
    <property type="nucleotide sequence ID" value="NZ_VTWS01000002.1"/>
</dbReference>
<proteinExistence type="predicted"/>
<keyword evidence="3" id="KW-1185">Reference proteome</keyword>
<protein>
    <submittedName>
        <fullName evidence="2">YcxB family protein</fullName>
    </submittedName>
</protein>
<keyword evidence="1" id="KW-0472">Membrane</keyword>
<keyword evidence="1" id="KW-1133">Transmembrane helix</keyword>
<organism evidence="2 3">
    <name type="scientific">Larkinella humicola</name>
    <dbReference type="NCBI Taxonomy" id="2607654"/>
    <lineage>
        <taxon>Bacteria</taxon>
        <taxon>Pseudomonadati</taxon>
        <taxon>Bacteroidota</taxon>
        <taxon>Cytophagia</taxon>
        <taxon>Cytophagales</taxon>
        <taxon>Spirosomataceae</taxon>
        <taxon>Larkinella</taxon>
    </lineage>
</organism>
<sequence>MIIKTKKYALDQKTYISLAMRSWVKNNWYWGFVPLGLIFANAILNVTGVYPNWWIYLVIVLLTILYVLFWAVQFTGITQMEQTKSLFQKYVYEIDSRQIMLKLNAREGGILKWDQIRSVTKDKTAYVMVVSNDQAMNGMKVNWLAKIVAKGMKNAQFLYLPYSIFTTENELKFMDTLLKRKGFLAEPEKVKE</sequence>
<dbReference type="AlphaFoldDB" id="A0A5N1JIR2"/>
<dbReference type="Proteomes" id="UP000326344">
    <property type="component" value="Unassembled WGS sequence"/>
</dbReference>